<organism evidence="2 3">
    <name type="scientific">Claveliimonas bilis</name>
    <dbReference type="NCBI Taxonomy" id="3028070"/>
    <lineage>
        <taxon>Bacteria</taxon>
        <taxon>Bacillati</taxon>
        <taxon>Bacillota</taxon>
        <taxon>Clostridia</taxon>
        <taxon>Lachnospirales</taxon>
        <taxon>Lachnospiraceae</taxon>
        <taxon>Claveliimonas</taxon>
    </lineage>
</organism>
<evidence type="ECO:0000313" key="3">
    <source>
        <dbReference type="Proteomes" id="UP001305815"/>
    </source>
</evidence>
<dbReference type="EMBL" id="AP027742">
    <property type="protein sequence ID" value="BDZ77951.1"/>
    <property type="molecule type" value="Genomic_DNA"/>
</dbReference>
<accession>A0ABN6Z4B6</accession>
<dbReference type="SUPFAM" id="SSF55154">
    <property type="entry name" value="CYTH-like phosphatases"/>
    <property type="match status" value="1"/>
</dbReference>
<evidence type="ECO:0000313" key="2">
    <source>
        <dbReference type="EMBL" id="BDZ77951.1"/>
    </source>
</evidence>
<feature type="domain" description="CYTH" evidence="1">
    <location>
        <begin position="7"/>
        <end position="188"/>
    </location>
</feature>
<dbReference type="InterPro" id="IPR008173">
    <property type="entry name" value="Adenylyl_cyclase_CyaB"/>
</dbReference>
<dbReference type="Pfam" id="PF01928">
    <property type="entry name" value="CYTH"/>
    <property type="match status" value="1"/>
</dbReference>
<reference evidence="3" key="1">
    <citation type="journal article" date="2023" name="Int. J. Syst. Evol. Microbiol.">
        <title>Claveliimonas bilis gen. nov., sp. nov., deoxycholic acid-producing bacteria isolated from human faeces, and reclassification of Sellimonas monacensis Zenner et al. 2021 as Claveliimonas monacensis comb. nov.</title>
        <authorList>
            <person name="Hisatomi A."/>
            <person name="Kastawa N.W.E.P.G."/>
            <person name="Song I."/>
            <person name="Ohkuma M."/>
            <person name="Fukiya S."/>
            <person name="Sakamoto M."/>
        </authorList>
    </citation>
    <scope>NUCLEOTIDE SEQUENCE [LARGE SCALE GENOMIC DNA]</scope>
    <source>
        <strain evidence="3">12BBH14</strain>
    </source>
</reference>
<dbReference type="PANTHER" id="PTHR21028">
    <property type="entry name" value="SI:CH211-156B7.4"/>
    <property type="match status" value="1"/>
</dbReference>
<dbReference type="InterPro" id="IPR023577">
    <property type="entry name" value="CYTH_domain"/>
</dbReference>
<dbReference type="PROSITE" id="PS51707">
    <property type="entry name" value="CYTH"/>
    <property type="match status" value="1"/>
</dbReference>
<dbReference type="NCBIfam" id="TIGR00318">
    <property type="entry name" value="cyaB"/>
    <property type="match status" value="1"/>
</dbReference>
<evidence type="ECO:0000259" key="1">
    <source>
        <dbReference type="PROSITE" id="PS51707"/>
    </source>
</evidence>
<dbReference type="CDD" id="cd07890">
    <property type="entry name" value="CYTH-like_AC_IV-like"/>
    <property type="match status" value="1"/>
</dbReference>
<name>A0ABN6Z4B6_9FIRM</name>
<keyword evidence="3" id="KW-1185">Reference proteome</keyword>
<gene>
    <name evidence="2" type="ORF">Lac1_21340</name>
</gene>
<proteinExistence type="predicted"/>
<dbReference type="Gene3D" id="2.40.320.10">
    <property type="entry name" value="Hypothetical Protein Pfu-838710-001"/>
    <property type="match status" value="1"/>
</dbReference>
<protein>
    <submittedName>
        <fullName evidence="2">CYTH domain-containing protein</fullName>
    </submittedName>
</protein>
<dbReference type="SMART" id="SM01118">
    <property type="entry name" value="CYTH"/>
    <property type="match status" value="1"/>
</dbReference>
<sequence length="197" mass="22849">MRNEYTPVEVEVKIPVCSLEDTIKRLEQDGFCLAGTCREEDVYYNSAHYDLREHDKALRIRRVTDLDTGKTRAEFNCKGPKLDQVSVSRMELEMHLETPEILERILEELTFLPVPCAVRKTRFTYTRGRVTVAVDRVEGLGNYLELEIIGQGEEQRPACLKEIEAVMKELGYEQKDTIRTSYLSMLQKKEEGEVQKK</sequence>
<dbReference type="InterPro" id="IPR033469">
    <property type="entry name" value="CYTH-like_dom_sf"/>
</dbReference>
<dbReference type="Proteomes" id="UP001305815">
    <property type="component" value="Chromosome"/>
</dbReference>
<dbReference type="PANTHER" id="PTHR21028:SF2">
    <property type="entry name" value="CYTH DOMAIN-CONTAINING PROTEIN"/>
    <property type="match status" value="1"/>
</dbReference>